<evidence type="ECO:0000313" key="1">
    <source>
        <dbReference type="EMBL" id="PRZ12664.1"/>
    </source>
</evidence>
<name>A0ABX5EL63_9BACL</name>
<accession>A0ABX5EL63</accession>
<reference evidence="1 2" key="1">
    <citation type="submission" date="2018-03" db="EMBL/GenBank/DDBJ databases">
        <title>Genomic Encyclopedia of Archaeal and Bacterial Type Strains, Phase II (KMG-II): from individual species to whole genera.</title>
        <authorList>
            <person name="Goeker M."/>
        </authorList>
    </citation>
    <scope>NUCLEOTIDE SEQUENCE [LARGE SCALE GENOMIC DNA]</scope>
    <source>
        <strain evidence="1 2">RHA1</strain>
    </source>
</reference>
<keyword evidence="2" id="KW-1185">Reference proteome</keyword>
<dbReference type="Proteomes" id="UP000238836">
    <property type="component" value="Unassembled WGS sequence"/>
</dbReference>
<dbReference type="RefSeq" id="WP_158283289.1">
    <property type="nucleotide sequence ID" value="NZ_PVTZ01000012.1"/>
</dbReference>
<evidence type="ECO:0000313" key="2">
    <source>
        <dbReference type="Proteomes" id="UP000238836"/>
    </source>
</evidence>
<comment type="caution">
    <text evidence="1">The sequence shown here is derived from an EMBL/GenBank/DDBJ whole genome shotgun (WGS) entry which is preliminary data.</text>
</comment>
<evidence type="ECO:0008006" key="3">
    <source>
        <dbReference type="Google" id="ProtNLM"/>
    </source>
</evidence>
<organism evidence="1 2">
    <name type="scientific">Laceyella sediminis</name>
    <dbReference type="NCBI Taxonomy" id="573074"/>
    <lineage>
        <taxon>Bacteria</taxon>
        <taxon>Bacillati</taxon>
        <taxon>Bacillota</taxon>
        <taxon>Bacilli</taxon>
        <taxon>Bacillales</taxon>
        <taxon>Thermoactinomycetaceae</taxon>
        <taxon>Laceyella</taxon>
    </lineage>
</organism>
<sequence>MENGKEPEQRLFTQAELNEIVKKRLAREKQKIADLKYYIAYLEARLQENKGSDKR</sequence>
<gene>
    <name evidence="1" type="ORF">CLV36_11261</name>
</gene>
<dbReference type="EMBL" id="PVTZ01000012">
    <property type="protein sequence ID" value="PRZ12664.1"/>
    <property type="molecule type" value="Genomic_DNA"/>
</dbReference>
<proteinExistence type="predicted"/>
<protein>
    <recommendedName>
        <fullName evidence="3">Transposase</fullName>
    </recommendedName>
</protein>